<dbReference type="Proteomes" id="UP000775872">
    <property type="component" value="Unassembled WGS sequence"/>
</dbReference>
<dbReference type="EMBL" id="CABFOC020000053">
    <property type="protein sequence ID" value="CAH0055035.1"/>
    <property type="molecule type" value="Genomic_DNA"/>
</dbReference>
<keyword evidence="3" id="KW-0732">Signal</keyword>
<reference evidence="4" key="1">
    <citation type="submission" date="2021-10" db="EMBL/GenBank/DDBJ databases">
        <authorList>
            <person name="Piombo E."/>
        </authorList>
    </citation>
    <scope>NUCLEOTIDE SEQUENCE</scope>
</reference>
<sequence length="119" mass="12166">MPANTLSPPSPIFYTIFAFAIQSLTTLVDAAPKGSGTSGGGGRGGSSGKSSSKGTYGGGGGGSSGDGRKTKLKPGVIVGIVLGAIAFILLLYLAFFLYQRRRRSNQQKKIADKEGSIHS</sequence>
<evidence type="ECO:0000256" key="3">
    <source>
        <dbReference type="SAM" id="SignalP"/>
    </source>
</evidence>
<keyword evidence="2" id="KW-0472">Membrane</keyword>
<comment type="caution">
    <text evidence="4">The sequence shown here is derived from an EMBL/GenBank/DDBJ whole genome shotgun (WGS) entry which is preliminary data.</text>
</comment>
<keyword evidence="2" id="KW-0812">Transmembrane</keyword>
<feature type="region of interest" description="Disordered" evidence="1">
    <location>
        <begin position="32"/>
        <end position="70"/>
    </location>
</feature>
<name>A0A9N9ZEW1_9HYPO</name>
<gene>
    <name evidence="4" type="ORF">CSOL1703_00016936</name>
</gene>
<dbReference type="OrthoDB" id="5153868at2759"/>
<feature type="chain" id="PRO_5040403051" description="Transmembrane protein" evidence="3">
    <location>
        <begin position="31"/>
        <end position="119"/>
    </location>
</feature>
<organism evidence="4 5">
    <name type="scientific">Clonostachys solani</name>
    <dbReference type="NCBI Taxonomy" id="160281"/>
    <lineage>
        <taxon>Eukaryota</taxon>
        <taxon>Fungi</taxon>
        <taxon>Dikarya</taxon>
        <taxon>Ascomycota</taxon>
        <taxon>Pezizomycotina</taxon>
        <taxon>Sordariomycetes</taxon>
        <taxon>Hypocreomycetidae</taxon>
        <taxon>Hypocreales</taxon>
        <taxon>Bionectriaceae</taxon>
        <taxon>Clonostachys</taxon>
    </lineage>
</organism>
<proteinExistence type="predicted"/>
<accession>A0A9N9ZEW1</accession>
<feature type="compositionally biased region" description="Gly residues" evidence="1">
    <location>
        <begin position="55"/>
        <end position="65"/>
    </location>
</feature>
<evidence type="ECO:0000313" key="4">
    <source>
        <dbReference type="EMBL" id="CAH0055035.1"/>
    </source>
</evidence>
<protein>
    <recommendedName>
        <fullName evidence="6">Transmembrane protein</fullName>
    </recommendedName>
</protein>
<feature type="transmembrane region" description="Helical" evidence="2">
    <location>
        <begin position="76"/>
        <end position="98"/>
    </location>
</feature>
<feature type="compositionally biased region" description="Gly residues" evidence="1">
    <location>
        <begin position="36"/>
        <end position="47"/>
    </location>
</feature>
<evidence type="ECO:0000256" key="2">
    <source>
        <dbReference type="SAM" id="Phobius"/>
    </source>
</evidence>
<evidence type="ECO:0000256" key="1">
    <source>
        <dbReference type="SAM" id="MobiDB-lite"/>
    </source>
</evidence>
<feature type="signal peptide" evidence="3">
    <location>
        <begin position="1"/>
        <end position="30"/>
    </location>
</feature>
<evidence type="ECO:0000313" key="5">
    <source>
        <dbReference type="Proteomes" id="UP000775872"/>
    </source>
</evidence>
<dbReference type="AlphaFoldDB" id="A0A9N9ZEW1"/>
<keyword evidence="5" id="KW-1185">Reference proteome</keyword>
<keyword evidence="2" id="KW-1133">Transmembrane helix</keyword>
<evidence type="ECO:0008006" key="6">
    <source>
        <dbReference type="Google" id="ProtNLM"/>
    </source>
</evidence>